<dbReference type="CDD" id="cd00170">
    <property type="entry name" value="SEC14"/>
    <property type="match status" value="1"/>
</dbReference>
<dbReference type="InterPro" id="IPR051064">
    <property type="entry name" value="SEC14/CRAL-TRIO_domain"/>
</dbReference>
<dbReference type="GO" id="GO:0005737">
    <property type="term" value="C:cytoplasm"/>
    <property type="evidence" value="ECO:0007669"/>
    <property type="project" value="TreeGrafter"/>
</dbReference>
<dbReference type="Pfam" id="PF00650">
    <property type="entry name" value="CRAL_TRIO"/>
    <property type="match status" value="1"/>
</dbReference>
<gene>
    <name evidence="3" type="primary">SEC14L2</name>
    <name evidence="3" type="ORF">TNCT_478481</name>
</gene>
<sequence length="388" mass="45359">MSSSTCLIEELKKRTINDLSPKLLEDETLFYRFCKAREFVLDDAEAMLRKHIEWRKEFHIDTILTDFKPLEVFKYAATSFLGFDKEGHLVRYFDFGNADFKGLFNSAKILDVLQYCLLAIEQDLELMKEHGEKLGKPVTQAIHIVNFENLTFSQATNRTALEMGMLYMKTFQDNYPERIKYTYHINASYYYTLTMAVVKTVIASPLFQKFKVFGTEGWKEGLLQIIDADVLPAFLGGNRTDPDGDPMCKSFIVHGVKIPEKYYLCNYEKKLSKAEGVEKFTVTRFSKQERSFEIKQVGSYLEWEFETKNKDIGFGLYFKDKSAKESKKVELVPKQRIDTCYEPEKGLFKCQKVGTYILVFDNSYSWIHSKDVYFRARIKIPKDEENHH</sequence>
<dbReference type="PROSITE" id="PS50866">
    <property type="entry name" value="GOLD"/>
    <property type="match status" value="1"/>
</dbReference>
<evidence type="ECO:0000259" key="1">
    <source>
        <dbReference type="PROSITE" id="PS50191"/>
    </source>
</evidence>
<evidence type="ECO:0000313" key="3">
    <source>
        <dbReference type="EMBL" id="GFQ87947.1"/>
    </source>
</evidence>
<evidence type="ECO:0000313" key="4">
    <source>
        <dbReference type="Proteomes" id="UP000887116"/>
    </source>
</evidence>
<protein>
    <submittedName>
        <fullName evidence="3">SEC14-like protein 2</fullName>
    </submittedName>
</protein>
<dbReference type="AlphaFoldDB" id="A0A8X6I5H4"/>
<name>A0A8X6I5H4_TRICU</name>
<dbReference type="InterPro" id="IPR009038">
    <property type="entry name" value="GOLD_dom"/>
</dbReference>
<reference evidence="3" key="1">
    <citation type="submission" date="2020-07" db="EMBL/GenBank/DDBJ databases">
        <title>Multicomponent nature underlies the extraordinary mechanical properties of spider dragline silk.</title>
        <authorList>
            <person name="Kono N."/>
            <person name="Nakamura H."/>
            <person name="Mori M."/>
            <person name="Yoshida Y."/>
            <person name="Ohtoshi R."/>
            <person name="Malay A.D."/>
            <person name="Moran D.A.P."/>
            <person name="Tomita M."/>
            <person name="Numata K."/>
            <person name="Arakawa K."/>
        </authorList>
    </citation>
    <scope>NUCLEOTIDE SEQUENCE</scope>
</reference>
<feature type="domain" description="GOLD" evidence="2">
    <location>
        <begin position="263"/>
        <end position="378"/>
    </location>
</feature>
<dbReference type="SUPFAM" id="SSF46938">
    <property type="entry name" value="CRAL/TRIO N-terminal domain"/>
    <property type="match status" value="1"/>
</dbReference>
<dbReference type="PANTHER" id="PTHR23324:SF83">
    <property type="entry name" value="SEC14-LIKE PROTEIN 2"/>
    <property type="match status" value="1"/>
</dbReference>
<evidence type="ECO:0000259" key="2">
    <source>
        <dbReference type="PROSITE" id="PS50866"/>
    </source>
</evidence>
<feature type="domain" description="CRAL-TRIO" evidence="1">
    <location>
        <begin position="68"/>
        <end position="243"/>
    </location>
</feature>
<dbReference type="InterPro" id="IPR001251">
    <property type="entry name" value="CRAL-TRIO_dom"/>
</dbReference>
<dbReference type="OrthoDB" id="6417478at2759"/>
<dbReference type="SMART" id="SM00516">
    <property type="entry name" value="SEC14"/>
    <property type="match status" value="1"/>
</dbReference>
<dbReference type="InterPro" id="IPR036273">
    <property type="entry name" value="CRAL/TRIO_N_dom_sf"/>
</dbReference>
<dbReference type="SUPFAM" id="SSF101576">
    <property type="entry name" value="Supernatant protein factor (SPF), C-terminal domain"/>
    <property type="match status" value="1"/>
</dbReference>
<dbReference type="InterPro" id="IPR036865">
    <property type="entry name" value="CRAL-TRIO_dom_sf"/>
</dbReference>
<dbReference type="PROSITE" id="PS50191">
    <property type="entry name" value="CRAL_TRIO"/>
    <property type="match status" value="1"/>
</dbReference>
<dbReference type="Proteomes" id="UP000887116">
    <property type="component" value="Unassembled WGS sequence"/>
</dbReference>
<proteinExistence type="predicted"/>
<dbReference type="Gene3D" id="3.40.525.10">
    <property type="entry name" value="CRAL-TRIO lipid binding domain"/>
    <property type="match status" value="1"/>
</dbReference>
<dbReference type="InterPro" id="IPR036598">
    <property type="entry name" value="GOLD_dom_sf"/>
</dbReference>
<dbReference type="Gene3D" id="2.60.120.680">
    <property type="entry name" value="GOLD domain"/>
    <property type="match status" value="1"/>
</dbReference>
<dbReference type="EMBL" id="BMAO01033224">
    <property type="protein sequence ID" value="GFQ87947.1"/>
    <property type="molecule type" value="Genomic_DNA"/>
</dbReference>
<organism evidence="3 4">
    <name type="scientific">Trichonephila clavata</name>
    <name type="common">Joro spider</name>
    <name type="synonym">Nephila clavata</name>
    <dbReference type="NCBI Taxonomy" id="2740835"/>
    <lineage>
        <taxon>Eukaryota</taxon>
        <taxon>Metazoa</taxon>
        <taxon>Ecdysozoa</taxon>
        <taxon>Arthropoda</taxon>
        <taxon>Chelicerata</taxon>
        <taxon>Arachnida</taxon>
        <taxon>Araneae</taxon>
        <taxon>Araneomorphae</taxon>
        <taxon>Entelegynae</taxon>
        <taxon>Araneoidea</taxon>
        <taxon>Nephilidae</taxon>
        <taxon>Trichonephila</taxon>
    </lineage>
</organism>
<comment type="caution">
    <text evidence="3">The sequence shown here is derived from an EMBL/GenBank/DDBJ whole genome shotgun (WGS) entry which is preliminary data.</text>
</comment>
<dbReference type="SUPFAM" id="SSF52087">
    <property type="entry name" value="CRAL/TRIO domain"/>
    <property type="match status" value="1"/>
</dbReference>
<keyword evidence="4" id="KW-1185">Reference proteome</keyword>
<accession>A0A8X6I5H4</accession>
<dbReference type="PANTHER" id="PTHR23324">
    <property type="entry name" value="SEC14 RELATED PROTEIN"/>
    <property type="match status" value="1"/>
</dbReference>